<dbReference type="EMBL" id="LR797073">
    <property type="protein sequence ID" value="CAB4185031.1"/>
    <property type="molecule type" value="Genomic_DNA"/>
</dbReference>
<reference evidence="4" key="1">
    <citation type="submission" date="2020-05" db="EMBL/GenBank/DDBJ databases">
        <authorList>
            <person name="Chiriac C."/>
            <person name="Salcher M."/>
            <person name="Ghai R."/>
            <person name="Kavagutti S V."/>
        </authorList>
    </citation>
    <scope>NUCLEOTIDE SEQUENCE</scope>
</reference>
<dbReference type="GO" id="GO:0016887">
    <property type="term" value="F:ATP hydrolysis activity"/>
    <property type="evidence" value="ECO:0007669"/>
    <property type="project" value="InterPro"/>
</dbReference>
<feature type="domain" description="Phage terminase large subunit GpA ATPase" evidence="2">
    <location>
        <begin position="36"/>
        <end position="276"/>
    </location>
</feature>
<proteinExistence type="predicted"/>
<evidence type="ECO:0000259" key="3">
    <source>
        <dbReference type="Pfam" id="PF20454"/>
    </source>
</evidence>
<dbReference type="Pfam" id="PF05876">
    <property type="entry name" value="GpA_ATPase"/>
    <property type="match status" value="1"/>
</dbReference>
<evidence type="ECO:0000259" key="2">
    <source>
        <dbReference type="Pfam" id="PF05876"/>
    </source>
</evidence>
<feature type="domain" description="Terminase large subunit GpA endonuclease" evidence="3">
    <location>
        <begin position="296"/>
        <end position="580"/>
    </location>
</feature>
<dbReference type="Gene3D" id="3.40.50.300">
    <property type="entry name" value="P-loop containing nucleotide triphosphate hydrolases"/>
    <property type="match status" value="1"/>
</dbReference>
<organism evidence="4">
    <name type="scientific">uncultured Caudovirales phage</name>
    <dbReference type="NCBI Taxonomy" id="2100421"/>
    <lineage>
        <taxon>Viruses</taxon>
        <taxon>Duplodnaviria</taxon>
        <taxon>Heunggongvirae</taxon>
        <taxon>Uroviricota</taxon>
        <taxon>Caudoviricetes</taxon>
        <taxon>Peduoviridae</taxon>
        <taxon>Maltschvirus</taxon>
        <taxon>Maltschvirus maltsch</taxon>
    </lineage>
</organism>
<name>A0A6J5QUF9_9CAUD</name>
<dbReference type="Pfam" id="PF20454">
    <property type="entry name" value="GpA_nuclease"/>
    <property type="match status" value="1"/>
</dbReference>
<dbReference type="GO" id="GO:0004519">
    <property type="term" value="F:endonuclease activity"/>
    <property type="evidence" value="ECO:0007669"/>
    <property type="project" value="InterPro"/>
</dbReference>
<gene>
    <name evidence="4" type="ORF">UFOVP1118_22</name>
</gene>
<evidence type="ECO:0000313" key="4">
    <source>
        <dbReference type="EMBL" id="CAB4185031.1"/>
    </source>
</evidence>
<feature type="region of interest" description="Disordered" evidence="1">
    <location>
        <begin position="533"/>
        <end position="554"/>
    </location>
</feature>
<evidence type="ECO:0000256" key="1">
    <source>
        <dbReference type="SAM" id="MobiDB-lite"/>
    </source>
</evidence>
<dbReference type="InterPro" id="IPR027417">
    <property type="entry name" value="P-loop_NTPase"/>
</dbReference>
<dbReference type="InterPro" id="IPR046453">
    <property type="entry name" value="GpA_ATPase"/>
</dbReference>
<sequence>MTKDELLGIGRDVLRPADSGDIVDWLEANVQAIPDSPMPGPFRADRTPWIAEALRIVADPECRMAVILAGIQSGKSLFARLFTCHIIANAPGPTMVLQANDAEAKDFAIRYLRPVWNNCPPVKARFRGDDMERSTTADFDRMTIYCRGIYNESNLQRLSLRYVIADECWQAKQGHLAEAAARVTAFGWMGKMVYLSQGGREGQEFHQLHEQTDQRDWNFCCPTCSHIQPWIWSQVRMPEDAKVGKEWDFIKVSQGTTYECQSCKTKLTDNNATRMEANSKGKFIATAKSSNASYVGLHWNSLASMSWGELAVMWLKAQESLEEYGDEEPMRIFIQKRLANVFKEQADEIQIEAAIGEFKMGDVWAEEGGFVKGRPVPFSQLTNEMVESPDFVKMRFMGVDVQKRGFYWVVRAWSGDGRSRLIDCGYCFTWSEVIEAHKRNRVHPANVFVDSGYQTDEVFAACAANGWTATKGDQRNDFAWKIRTPIGMKTEMRPYSVPVVEAIGNKRIKRFFFSNLRLKDTLAALLRKGRHHRPKDAPEAYTEQMQSEKRTISQSGKPIWEQIGDMDNHFWDCEVLCILPALAWRLTGKAELIVQDEAIQDNEATDT</sequence>
<protein>
    <submittedName>
        <fullName evidence="4">COG5525 Phage terminase, large subunit GpA</fullName>
    </submittedName>
</protein>
<accession>A0A6J5QUF9</accession>
<dbReference type="InterPro" id="IPR046454">
    <property type="entry name" value="GpA_endonuclease"/>
</dbReference>